<sequence>MNLILFYLAFGIGTLAGSSFLYTLVIFSQSFPSFHGFSGIVFFFLFLPFPLIFLGTGYLLDRYSKKWVLFSFQALHVLAAFLVFYFADWLTQNPIFLLPVAFLNGIAMTTVLPGRMAILRDIAPHHRLVFHTIAGNLVLILFFGINPLIIGSLKESFSFSELFGLLGSMNIFSMFLLIFVRITEVTHKIEGIRFNFSEVKDFLLNDIVSRQVMYVAILTMLALGPIQVLLPLYVRDVLGLGEFSRGKVLAPLGIGLFFGGVLSMILHKRENKGKILLSLLIFSSVLFIGFFPFQKAWITSFSLFLFGIAGGVLSSLLPAILQKRAEDRVRGRLLSLYTVCFQFTPAVSGLVSAILGDAFGILEAFSYLGGFFLFASILSFFVYSELREA</sequence>
<dbReference type="Pfam" id="PF07690">
    <property type="entry name" value="MFS_1"/>
    <property type="match status" value="1"/>
</dbReference>
<dbReference type="PANTHER" id="PTHR23513">
    <property type="entry name" value="INTEGRAL MEMBRANE EFFLUX PROTEIN-RELATED"/>
    <property type="match status" value="1"/>
</dbReference>
<accession>A0A4R9LTF3</accession>
<proteinExistence type="predicted"/>
<dbReference type="OrthoDB" id="319105at2"/>
<reference evidence="8" key="1">
    <citation type="journal article" date="2019" name="PLoS Negl. Trop. Dis.">
        <title>Revisiting the worldwide diversity of Leptospira species in the environment.</title>
        <authorList>
            <person name="Vincent A.T."/>
            <person name="Schiettekatte O."/>
            <person name="Bourhy P."/>
            <person name="Veyrier F.J."/>
            <person name="Picardeau M."/>
        </authorList>
    </citation>
    <scope>NUCLEOTIDE SEQUENCE [LARGE SCALE GENOMIC DNA]</scope>
    <source>
        <strain evidence="8">201400974</strain>
    </source>
</reference>
<dbReference type="GO" id="GO:0022857">
    <property type="term" value="F:transmembrane transporter activity"/>
    <property type="evidence" value="ECO:0007669"/>
    <property type="project" value="InterPro"/>
</dbReference>
<comment type="caution">
    <text evidence="8">The sequence shown here is derived from an EMBL/GenBank/DDBJ whole genome shotgun (WGS) entry which is preliminary data.</text>
</comment>
<dbReference type="Proteomes" id="UP000298264">
    <property type="component" value="Unassembled WGS sequence"/>
</dbReference>
<gene>
    <name evidence="8" type="ORF">EHS11_05525</name>
</gene>
<feature type="transmembrane region" description="Helical" evidence="6">
    <location>
        <begin position="212"/>
        <end position="233"/>
    </location>
</feature>
<feature type="domain" description="Major facilitator superfamily (MFS) profile" evidence="7">
    <location>
        <begin position="1"/>
        <end position="387"/>
    </location>
</feature>
<keyword evidence="4 6" id="KW-1133">Transmembrane helix</keyword>
<dbReference type="PANTHER" id="PTHR23513:SF6">
    <property type="entry name" value="MAJOR FACILITATOR SUPERFAMILY ASSOCIATED DOMAIN-CONTAINING PROTEIN"/>
    <property type="match status" value="1"/>
</dbReference>
<evidence type="ECO:0000256" key="2">
    <source>
        <dbReference type="ARBA" id="ARBA00022475"/>
    </source>
</evidence>
<dbReference type="CDD" id="cd06173">
    <property type="entry name" value="MFS_MefA_like"/>
    <property type="match status" value="1"/>
</dbReference>
<dbReference type="GO" id="GO:0005886">
    <property type="term" value="C:plasma membrane"/>
    <property type="evidence" value="ECO:0007669"/>
    <property type="project" value="UniProtKB-SubCell"/>
</dbReference>
<evidence type="ECO:0000256" key="6">
    <source>
        <dbReference type="SAM" id="Phobius"/>
    </source>
</evidence>
<feature type="transmembrane region" description="Helical" evidence="6">
    <location>
        <begin position="5"/>
        <end position="27"/>
    </location>
</feature>
<evidence type="ECO:0000313" key="8">
    <source>
        <dbReference type="EMBL" id="TGN11968.1"/>
    </source>
</evidence>
<dbReference type="InterPro" id="IPR011701">
    <property type="entry name" value="MFS"/>
</dbReference>
<feature type="transmembrane region" description="Helical" evidence="6">
    <location>
        <begin position="162"/>
        <end position="180"/>
    </location>
</feature>
<dbReference type="PROSITE" id="PS50850">
    <property type="entry name" value="MFS"/>
    <property type="match status" value="1"/>
</dbReference>
<dbReference type="RefSeq" id="WP_135763409.1">
    <property type="nucleotide sequence ID" value="NZ_RQHV01000036.1"/>
</dbReference>
<comment type="subcellular location">
    <subcellularLocation>
        <location evidence="1">Cell membrane</location>
        <topology evidence="1">Multi-pass membrane protein</topology>
    </subcellularLocation>
</comment>
<feature type="transmembrane region" description="Helical" evidence="6">
    <location>
        <begin position="93"/>
        <end position="116"/>
    </location>
</feature>
<dbReference type="EMBL" id="RQHV01000036">
    <property type="protein sequence ID" value="TGN11968.1"/>
    <property type="molecule type" value="Genomic_DNA"/>
</dbReference>
<feature type="transmembrane region" description="Helical" evidence="6">
    <location>
        <begin position="248"/>
        <end position="266"/>
    </location>
</feature>
<protein>
    <submittedName>
        <fullName evidence="8">MFS transporter</fullName>
    </submittedName>
</protein>
<organism evidence="8 9">
    <name type="scientific">Leptospira ilyithenensis</name>
    <dbReference type="NCBI Taxonomy" id="2484901"/>
    <lineage>
        <taxon>Bacteria</taxon>
        <taxon>Pseudomonadati</taxon>
        <taxon>Spirochaetota</taxon>
        <taxon>Spirochaetia</taxon>
        <taxon>Leptospirales</taxon>
        <taxon>Leptospiraceae</taxon>
        <taxon>Leptospira</taxon>
    </lineage>
</organism>
<feature type="transmembrane region" description="Helical" evidence="6">
    <location>
        <begin position="39"/>
        <end position="60"/>
    </location>
</feature>
<evidence type="ECO:0000256" key="5">
    <source>
        <dbReference type="ARBA" id="ARBA00023136"/>
    </source>
</evidence>
<evidence type="ECO:0000256" key="4">
    <source>
        <dbReference type="ARBA" id="ARBA00022989"/>
    </source>
</evidence>
<dbReference type="AlphaFoldDB" id="A0A4R9LTF3"/>
<dbReference type="InterPro" id="IPR020846">
    <property type="entry name" value="MFS_dom"/>
</dbReference>
<dbReference type="InterPro" id="IPR036259">
    <property type="entry name" value="MFS_trans_sf"/>
</dbReference>
<keyword evidence="5 6" id="KW-0472">Membrane</keyword>
<keyword evidence="3 6" id="KW-0812">Transmembrane</keyword>
<feature type="transmembrane region" description="Helical" evidence="6">
    <location>
        <begin position="297"/>
        <end position="321"/>
    </location>
</feature>
<evidence type="ECO:0000256" key="3">
    <source>
        <dbReference type="ARBA" id="ARBA00022692"/>
    </source>
</evidence>
<feature type="transmembrane region" description="Helical" evidence="6">
    <location>
        <begin position="333"/>
        <end position="355"/>
    </location>
</feature>
<feature type="transmembrane region" description="Helical" evidence="6">
    <location>
        <begin position="128"/>
        <end position="150"/>
    </location>
</feature>
<keyword evidence="2" id="KW-1003">Cell membrane</keyword>
<evidence type="ECO:0000313" key="9">
    <source>
        <dbReference type="Proteomes" id="UP000298264"/>
    </source>
</evidence>
<evidence type="ECO:0000256" key="1">
    <source>
        <dbReference type="ARBA" id="ARBA00004651"/>
    </source>
</evidence>
<keyword evidence="9" id="KW-1185">Reference proteome</keyword>
<dbReference type="Gene3D" id="1.20.1250.20">
    <property type="entry name" value="MFS general substrate transporter like domains"/>
    <property type="match status" value="1"/>
</dbReference>
<dbReference type="SUPFAM" id="SSF103473">
    <property type="entry name" value="MFS general substrate transporter"/>
    <property type="match status" value="1"/>
</dbReference>
<evidence type="ECO:0000259" key="7">
    <source>
        <dbReference type="PROSITE" id="PS50850"/>
    </source>
</evidence>
<name>A0A4R9LTF3_9LEPT</name>
<feature type="transmembrane region" description="Helical" evidence="6">
    <location>
        <begin position="361"/>
        <end position="383"/>
    </location>
</feature>
<feature type="transmembrane region" description="Helical" evidence="6">
    <location>
        <begin position="67"/>
        <end position="87"/>
    </location>
</feature>
<feature type="transmembrane region" description="Helical" evidence="6">
    <location>
        <begin position="273"/>
        <end position="291"/>
    </location>
</feature>